<sequence length="143" mass="17114">MLAESMLVGFHLRQMNSAWTNVVITRPIPSGEPVAGLGKINERHKEALKYLKDFKWIRVEEPIEFTLELFFVAYCTEEQRDCRLRDNKQEKRACKYLKDIKWNKNSYYQNTVFTKTYHMIDKYKLISRRSLGMIFSSYHAKSY</sequence>
<evidence type="ECO:0000313" key="1">
    <source>
        <dbReference type="EMBL" id="KAH0910294.1"/>
    </source>
</evidence>
<evidence type="ECO:0000313" key="2">
    <source>
        <dbReference type="Proteomes" id="UP000824890"/>
    </source>
</evidence>
<accession>A0ABQ8BZR3</accession>
<dbReference type="EMBL" id="JAGKQM010000009">
    <property type="protein sequence ID" value="KAH0910294.1"/>
    <property type="molecule type" value="Genomic_DNA"/>
</dbReference>
<keyword evidence="2" id="KW-1185">Reference proteome</keyword>
<organism evidence="1 2">
    <name type="scientific">Brassica napus</name>
    <name type="common">Rape</name>
    <dbReference type="NCBI Taxonomy" id="3708"/>
    <lineage>
        <taxon>Eukaryota</taxon>
        <taxon>Viridiplantae</taxon>
        <taxon>Streptophyta</taxon>
        <taxon>Embryophyta</taxon>
        <taxon>Tracheophyta</taxon>
        <taxon>Spermatophyta</taxon>
        <taxon>Magnoliopsida</taxon>
        <taxon>eudicotyledons</taxon>
        <taxon>Gunneridae</taxon>
        <taxon>Pentapetalae</taxon>
        <taxon>rosids</taxon>
        <taxon>malvids</taxon>
        <taxon>Brassicales</taxon>
        <taxon>Brassicaceae</taxon>
        <taxon>Brassiceae</taxon>
        <taxon>Brassica</taxon>
    </lineage>
</organism>
<gene>
    <name evidence="1" type="ORF">HID58_033615</name>
</gene>
<name>A0ABQ8BZR3_BRANA</name>
<comment type="caution">
    <text evidence="1">The sequence shown here is derived from an EMBL/GenBank/DDBJ whole genome shotgun (WGS) entry which is preliminary data.</text>
</comment>
<dbReference type="Gene3D" id="3.30.1120.90">
    <property type="entry name" value="Nucleosome assembly protein"/>
    <property type="match status" value="1"/>
</dbReference>
<reference evidence="1 2" key="1">
    <citation type="submission" date="2021-05" db="EMBL/GenBank/DDBJ databases">
        <title>Genome Assembly of Synthetic Allotetraploid Brassica napus Reveals Homoeologous Exchanges between Subgenomes.</title>
        <authorList>
            <person name="Davis J.T."/>
        </authorList>
    </citation>
    <scope>NUCLEOTIDE SEQUENCE [LARGE SCALE GENOMIC DNA]</scope>
    <source>
        <strain evidence="2">cv. Da-Ae</strain>
        <tissue evidence="1">Seedling</tissue>
    </source>
</reference>
<protein>
    <submittedName>
        <fullName evidence="1">Uncharacterized protein</fullName>
    </submittedName>
</protein>
<dbReference type="Proteomes" id="UP000824890">
    <property type="component" value="Unassembled WGS sequence"/>
</dbReference>
<proteinExistence type="predicted"/>